<dbReference type="AlphaFoldDB" id="A0A073KA60"/>
<reference evidence="1 2" key="1">
    <citation type="submission" date="2014-06" db="EMBL/GenBank/DDBJ databases">
        <title>Draft genome sequence of Bacillus manliponensis JCM 15802 (MCCC 1A00708).</title>
        <authorList>
            <person name="Lai Q."/>
            <person name="Liu Y."/>
            <person name="Shao Z."/>
        </authorList>
    </citation>
    <scope>NUCLEOTIDE SEQUENCE [LARGE SCALE GENOMIC DNA]</scope>
    <source>
        <strain evidence="1 2">JCM 15802</strain>
    </source>
</reference>
<dbReference type="eggNOG" id="ENOG502ZKMN">
    <property type="taxonomic scope" value="Bacteria"/>
</dbReference>
<comment type="caution">
    <text evidence="1">The sequence shown here is derived from an EMBL/GenBank/DDBJ whole genome shotgun (WGS) entry which is preliminary data.</text>
</comment>
<dbReference type="InterPro" id="IPR035895">
    <property type="entry name" value="HPr-like_sf"/>
</dbReference>
<dbReference type="RefSeq" id="WP_034639528.1">
    <property type="nucleotide sequence ID" value="NZ_CBCSJC010000008.1"/>
</dbReference>
<organism evidence="1 2">
    <name type="scientific">Bacillus manliponensis</name>
    <dbReference type="NCBI Taxonomy" id="574376"/>
    <lineage>
        <taxon>Bacteria</taxon>
        <taxon>Bacillati</taxon>
        <taxon>Bacillota</taxon>
        <taxon>Bacilli</taxon>
        <taxon>Bacillales</taxon>
        <taxon>Bacillaceae</taxon>
        <taxon>Bacillus</taxon>
        <taxon>Bacillus cereus group</taxon>
    </lineage>
</organism>
<evidence type="ECO:0000313" key="2">
    <source>
        <dbReference type="Proteomes" id="UP000027822"/>
    </source>
</evidence>
<accession>A0A073KA60</accession>
<dbReference type="Gene3D" id="3.30.1340.10">
    <property type="entry name" value="HPr-like"/>
    <property type="match status" value="1"/>
</dbReference>
<gene>
    <name evidence="1" type="ORF">BAMA_24555</name>
</gene>
<dbReference type="OrthoDB" id="2872747at2"/>
<dbReference type="Proteomes" id="UP000027822">
    <property type="component" value="Unassembled WGS sequence"/>
</dbReference>
<keyword evidence="2" id="KW-1185">Reference proteome</keyword>
<evidence type="ECO:0008006" key="3">
    <source>
        <dbReference type="Google" id="ProtNLM"/>
    </source>
</evidence>
<proteinExistence type="predicted"/>
<sequence length="83" mass="9514">MNTIHSTTITYSRLPTLKEIHHMYALITTFQSSVFISKSGLMTSIQSFATFVSFFLMLKERECVLFVFEGPDAKQALKTIFIK</sequence>
<evidence type="ECO:0000313" key="1">
    <source>
        <dbReference type="EMBL" id="KEK19178.1"/>
    </source>
</evidence>
<dbReference type="STRING" id="574376.BAMA_24555"/>
<dbReference type="EMBL" id="JOTN01000009">
    <property type="protein sequence ID" value="KEK19178.1"/>
    <property type="molecule type" value="Genomic_DNA"/>
</dbReference>
<protein>
    <recommendedName>
        <fullName evidence="3">HPr domain-containing protein</fullName>
    </recommendedName>
</protein>
<name>A0A073KA60_9BACI</name>